<proteinExistence type="predicted"/>
<accession>A0ACB5T165</accession>
<gene>
    <name evidence="1" type="ORF">Amon02_000347500</name>
</gene>
<dbReference type="Proteomes" id="UP001165064">
    <property type="component" value="Unassembled WGS sequence"/>
</dbReference>
<dbReference type="EMBL" id="BSXS01002219">
    <property type="protein sequence ID" value="GME78503.1"/>
    <property type="molecule type" value="Genomic_DNA"/>
</dbReference>
<reference evidence="1" key="1">
    <citation type="submission" date="2023-04" db="EMBL/GenBank/DDBJ databases">
        <title>Ambrosiozyma monospora NBRC 10751.</title>
        <authorList>
            <person name="Ichikawa N."/>
            <person name="Sato H."/>
            <person name="Tonouchi N."/>
        </authorList>
    </citation>
    <scope>NUCLEOTIDE SEQUENCE</scope>
    <source>
        <strain evidence="1">NBRC 10751</strain>
    </source>
</reference>
<evidence type="ECO:0000313" key="1">
    <source>
        <dbReference type="EMBL" id="GME78503.1"/>
    </source>
</evidence>
<comment type="caution">
    <text evidence="1">The sequence shown here is derived from an EMBL/GenBank/DDBJ whole genome shotgun (WGS) entry which is preliminary data.</text>
</comment>
<keyword evidence="2" id="KW-1185">Reference proteome</keyword>
<sequence length="667" mass="73352">MEKIDRCDLELTRSIDELKRSLDKNRNVMMTKAYYLARLKMFMLHKYEIDKFLTQFDTLIAAPFDLIELDNVVPIKDFFELLDEYYKQVLKEIQELEKRVDEKNELDYILEESSKFMLNRLRDLEGWSSRNSEQFHIFVFQLKESVDKHVAQEASVMVGEFFKETGLSFLNDAYVKCLRLVIELLTSSDSNVKAKIQRDLTSIFDESIDILRKMVSGRVNFIQNFNHYSELITNKFVNSGPLFQTSSSPSSTKICFTPEKSPPKQQEQLISPTSPTLSLNHHGRHTSDNKLPRPAIKRNPSSPLSNGFNKINKTTPVKSKISKSIISAAALNSKKPKKTVRFGSDEVFSTPPPVPPPSASSTTTNTSSSSTVVSVPESSTLSKFPSHSHGTNIGDNLDSDVSMSLGDGSENLNSSIARKQLSSPLRNLSLLDGSGSGHNKENNLLSSLLSSSASPDTDEDDVVIHAPKPISPPKQDAILATSKSTNGSDHSKFTFDPTKFSLSDTANKTDLSHVNISTSVRKPLTSKSLSPIKNVGLTTSPGSKFQFKGLDFMYKNQLLNFDSTSTSNNSNNSNSTASTLNNNSNSKNVKENVGDGFPNHGNNNEKFEIRANGCGSQSDGIGSGKGNGSSETGVERSRAGSQLDRDFGGLGAVSADDSAMDLDDVDE</sequence>
<name>A0ACB5T165_AMBMO</name>
<protein>
    <submittedName>
        <fullName evidence="1">Unnamed protein product</fullName>
    </submittedName>
</protein>
<evidence type="ECO:0000313" key="2">
    <source>
        <dbReference type="Proteomes" id="UP001165064"/>
    </source>
</evidence>
<organism evidence="1 2">
    <name type="scientific">Ambrosiozyma monospora</name>
    <name type="common">Yeast</name>
    <name type="synonym">Endomycopsis monosporus</name>
    <dbReference type="NCBI Taxonomy" id="43982"/>
    <lineage>
        <taxon>Eukaryota</taxon>
        <taxon>Fungi</taxon>
        <taxon>Dikarya</taxon>
        <taxon>Ascomycota</taxon>
        <taxon>Saccharomycotina</taxon>
        <taxon>Pichiomycetes</taxon>
        <taxon>Pichiales</taxon>
        <taxon>Pichiaceae</taxon>
        <taxon>Ambrosiozyma</taxon>
    </lineage>
</organism>